<feature type="compositionally biased region" description="Polar residues" evidence="1">
    <location>
        <begin position="86"/>
        <end position="100"/>
    </location>
</feature>
<proteinExistence type="predicted"/>
<sequence length="100" mass="10467">MFRKPGPFSPQLHRFAGDGAVSNLGDTGAAPPHGLTQPSLGMILMGGPGIDKYQSSVLAMAFLVDNIVEDKVTPCLAGGFSRNETEASYNEPVTSLSSEL</sequence>
<dbReference type="VEuPathDB" id="FungiDB:CPAG_01014"/>
<reference evidence="3" key="2">
    <citation type="journal article" date="2009" name="Genome Res.">
        <title>Comparative genomic analyses of the human fungal pathogens Coccidioides and their relatives.</title>
        <authorList>
            <person name="Sharpton T.J."/>
            <person name="Stajich J.E."/>
            <person name="Rounsley S.D."/>
            <person name="Gardner M.J."/>
            <person name="Wortman J.R."/>
            <person name="Jordar V.S."/>
            <person name="Maiti R."/>
            <person name="Kodira C.D."/>
            <person name="Neafsey D.E."/>
            <person name="Zeng Q."/>
            <person name="Hung C.-Y."/>
            <person name="McMahan C."/>
            <person name="Muszewska A."/>
            <person name="Grynberg M."/>
            <person name="Mandel M.A."/>
            <person name="Kellner E.M."/>
            <person name="Barker B.M."/>
            <person name="Galgiani J.N."/>
            <person name="Orbach M.J."/>
            <person name="Kirkland T.N."/>
            <person name="Cole G.T."/>
            <person name="Henn M.R."/>
            <person name="Birren B.W."/>
            <person name="Taylor J.W."/>
        </authorList>
    </citation>
    <scope>NUCLEOTIDE SEQUENCE [LARGE SCALE GENOMIC DNA]</scope>
    <source>
        <strain evidence="3">RMSCC 3488</strain>
    </source>
</reference>
<reference evidence="3" key="3">
    <citation type="journal article" date="2010" name="Genome Res.">
        <title>Population genomic sequencing of Coccidioides fungi reveals recent hybridization and transposon control.</title>
        <authorList>
            <person name="Neafsey D.E."/>
            <person name="Barker B.M."/>
            <person name="Sharpton T.J."/>
            <person name="Stajich J.E."/>
            <person name="Park D.J."/>
            <person name="Whiston E."/>
            <person name="Hung C.-Y."/>
            <person name="McMahan C."/>
            <person name="White J."/>
            <person name="Sykes S."/>
            <person name="Heiman D."/>
            <person name="Young S."/>
            <person name="Zeng Q."/>
            <person name="Abouelleil A."/>
            <person name="Aftuck L."/>
            <person name="Bessette D."/>
            <person name="Brown A."/>
            <person name="FitzGerald M."/>
            <person name="Lui A."/>
            <person name="Macdonald J.P."/>
            <person name="Priest M."/>
            <person name="Orbach M.J."/>
            <person name="Galgiani J.N."/>
            <person name="Kirkland T.N."/>
            <person name="Cole G.T."/>
            <person name="Birren B.W."/>
            <person name="Henn M.R."/>
            <person name="Taylor J.W."/>
            <person name="Rounsley S.D."/>
        </authorList>
    </citation>
    <scope>NUCLEOTIDE SEQUENCE [LARGE SCALE GENOMIC DNA]</scope>
    <source>
        <strain evidence="3">RMSCC 3488</strain>
    </source>
</reference>
<dbReference type="Proteomes" id="UP000054567">
    <property type="component" value="Unassembled WGS sequence"/>
</dbReference>
<dbReference type="EMBL" id="DS268109">
    <property type="protein sequence ID" value="KMM64662.1"/>
    <property type="molecule type" value="Genomic_DNA"/>
</dbReference>
<name>A0A0J6I0A1_COCPO</name>
<feature type="region of interest" description="Disordered" evidence="1">
    <location>
        <begin position="79"/>
        <end position="100"/>
    </location>
</feature>
<evidence type="ECO:0000313" key="3">
    <source>
        <dbReference type="Proteomes" id="UP000054567"/>
    </source>
</evidence>
<accession>A0A0J6I0A1</accession>
<protein>
    <submittedName>
        <fullName evidence="2">Uncharacterized protein</fullName>
    </submittedName>
</protein>
<evidence type="ECO:0000256" key="1">
    <source>
        <dbReference type="SAM" id="MobiDB-lite"/>
    </source>
</evidence>
<feature type="region of interest" description="Disordered" evidence="1">
    <location>
        <begin position="1"/>
        <end position="38"/>
    </location>
</feature>
<dbReference type="AlphaFoldDB" id="A0A0J6I0A1"/>
<organism evidence="2 3">
    <name type="scientific">Coccidioides posadasii RMSCC 3488</name>
    <dbReference type="NCBI Taxonomy" id="454284"/>
    <lineage>
        <taxon>Eukaryota</taxon>
        <taxon>Fungi</taxon>
        <taxon>Dikarya</taxon>
        <taxon>Ascomycota</taxon>
        <taxon>Pezizomycotina</taxon>
        <taxon>Eurotiomycetes</taxon>
        <taxon>Eurotiomycetidae</taxon>
        <taxon>Onygenales</taxon>
        <taxon>Onygenaceae</taxon>
        <taxon>Coccidioides</taxon>
    </lineage>
</organism>
<reference evidence="2 3" key="1">
    <citation type="submission" date="2007-06" db="EMBL/GenBank/DDBJ databases">
        <title>The Genome Sequence of Coccidioides posadasii RMSCC_3488.</title>
        <authorList>
            <consortium name="Coccidioides Genome Resources Consortium"/>
            <consortium name="The Broad Institute Genome Sequencing Platform"/>
            <person name="Henn M.R."/>
            <person name="Sykes S."/>
            <person name="Young S."/>
            <person name="Jaffe D."/>
            <person name="Berlin A."/>
            <person name="Alvarez P."/>
            <person name="Butler J."/>
            <person name="Gnerre S."/>
            <person name="Grabherr M."/>
            <person name="Mauceli E."/>
            <person name="Brockman W."/>
            <person name="Kodira C."/>
            <person name="Alvarado L."/>
            <person name="Zeng Q."/>
            <person name="Crawford M."/>
            <person name="Antoine C."/>
            <person name="Devon K."/>
            <person name="Galgiani J."/>
            <person name="Orsborn K."/>
            <person name="Lewis M.L."/>
            <person name="Nusbaum C."/>
            <person name="Galagan J."/>
            <person name="Birren B."/>
        </authorList>
    </citation>
    <scope>NUCLEOTIDE SEQUENCE [LARGE SCALE GENOMIC DNA]</scope>
    <source>
        <strain evidence="2 3">RMSCC 3488</strain>
    </source>
</reference>
<gene>
    <name evidence="2" type="ORF">CPAG_01014</name>
</gene>
<evidence type="ECO:0000313" key="2">
    <source>
        <dbReference type="EMBL" id="KMM64662.1"/>
    </source>
</evidence>